<evidence type="ECO:0000256" key="1">
    <source>
        <dbReference type="SAM" id="Phobius"/>
    </source>
</evidence>
<name>A0ABD3QLR7_9STRA</name>
<gene>
    <name evidence="2" type="ORF">ACHAWO_000057</name>
</gene>
<reference evidence="2 3" key="1">
    <citation type="submission" date="2024-10" db="EMBL/GenBank/DDBJ databases">
        <title>Updated reference genomes for cyclostephanoid diatoms.</title>
        <authorList>
            <person name="Roberts W.R."/>
            <person name="Alverson A.J."/>
        </authorList>
    </citation>
    <scope>NUCLEOTIDE SEQUENCE [LARGE SCALE GENOMIC DNA]</scope>
    <source>
        <strain evidence="2 3">AJA010-31</strain>
    </source>
</reference>
<protein>
    <recommendedName>
        <fullName evidence="4">Hexosyltransferase</fullName>
    </recommendedName>
</protein>
<evidence type="ECO:0008006" key="4">
    <source>
        <dbReference type="Google" id="ProtNLM"/>
    </source>
</evidence>
<accession>A0ABD3QLR7</accession>
<evidence type="ECO:0000313" key="3">
    <source>
        <dbReference type="Proteomes" id="UP001530400"/>
    </source>
</evidence>
<dbReference type="EMBL" id="JALLPJ020000149">
    <property type="protein sequence ID" value="KAL3800924.1"/>
    <property type="molecule type" value="Genomic_DNA"/>
</dbReference>
<keyword evidence="1" id="KW-1133">Transmembrane helix</keyword>
<keyword evidence="1" id="KW-0812">Transmembrane</keyword>
<sequence>MCQRHNKTDIHCEELVQASAKGRKMVGPRGLLLAVYLQVSIFCMYWSMYYKRWNRSASLESTRLKHSSPDHLARLAHIEEAASQRSNIFVGISYSDKTVSDAAINFLLEAACHHNMESYILLGKRDPRSSLNRKIALFSQHKYMPPSTREITEQLKCTHLIHIILAPRSRELIRQTTARLVEDGVNVTSLQSSRRVPNNPLDGDNRIANIKRAREHQRQMLRDVFNNEEYDLEQSVIAVLDLDMFAYPQLSQVLEASDKYIRQPQASKQEHATFHAICANGLQGVGHNQREPARGYYDTFATILLPGLWLHSKQARMNQIEILDWVFEHGIDSRHREQIYHPVPVRSCFGGFTLYRADAWLGSNCRYDSYNKMADTFIGHKEHHTCEHVVLHECLRRQFIDRADNAFSIAVQPELMTLWHFV</sequence>
<proteinExistence type="predicted"/>
<feature type="transmembrane region" description="Helical" evidence="1">
    <location>
        <begin position="31"/>
        <end position="50"/>
    </location>
</feature>
<dbReference type="AlphaFoldDB" id="A0ABD3QLR7"/>
<dbReference type="Proteomes" id="UP001530400">
    <property type="component" value="Unassembled WGS sequence"/>
</dbReference>
<keyword evidence="1" id="KW-0472">Membrane</keyword>
<organism evidence="2 3">
    <name type="scientific">Cyclotella atomus</name>
    <dbReference type="NCBI Taxonomy" id="382360"/>
    <lineage>
        <taxon>Eukaryota</taxon>
        <taxon>Sar</taxon>
        <taxon>Stramenopiles</taxon>
        <taxon>Ochrophyta</taxon>
        <taxon>Bacillariophyta</taxon>
        <taxon>Coscinodiscophyceae</taxon>
        <taxon>Thalassiosirophycidae</taxon>
        <taxon>Stephanodiscales</taxon>
        <taxon>Stephanodiscaceae</taxon>
        <taxon>Cyclotella</taxon>
    </lineage>
</organism>
<comment type="caution">
    <text evidence="2">The sequence shown here is derived from an EMBL/GenBank/DDBJ whole genome shotgun (WGS) entry which is preliminary data.</text>
</comment>
<keyword evidence="3" id="KW-1185">Reference proteome</keyword>
<evidence type="ECO:0000313" key="2">
    <source>
        <dbReference type="EMBL" id="KAL3800924.1"/>
    </source>
</evidence>